<dbReference type="InterPro" id="IPR036249">
    <property type="entry name" value="Thioredoxin-like_sf"/>
</dbReference>
<accession>A0A6J2JZI9</accession>
<dbReference type="InterPro" id="IPR010987">
    <property type="entry name" value="Glutathione-S-Trfase_C-like"/>
</dbReference>
<gene>
    <name evidence="6" type="primary">LOC114246503</name>
</gene>
<dbReference type="CDD" id="cd03045">
    <property type="entry name" value="GST_N_Delta_Epsilon"/>
    <property type="match status" value="2"/>
</dbReference>
<dbReference type="AlphaFoldDB" id="A0A6J2JZI9"/>
<dbReference type="Proteomes" id="UP000504629">
    <property type="component" value="Unplaced"/>
</dbReference>
<feature type="transmembrane region" description="Helical" evidence="2">
    <location>
        <begin position="96"/>
        <end position="113"/>
    </location>
</feature>
<sequence length="565" mass="64550">MRTAHSSGKTATLIDIIFHRTVVVSLYYSDSAVTILPTKPSVAVCYHSAGDQTTLILFNLHHFVHNQCFAAHWWTTTRFSGSLTENKENRKMNFKSRFFILFLFINIFGNAAARSKSGKMPVQPIKLYYLPPSPPCRAVMMTARVLELDLHLITTNIMNGEHMTPEYLKMNPQHTIPTMDDNGFILWESRAIQTYLVNAYGKDDSLYPKNPRQRAIIDQRLNFDLGTLYLRYLNLYTPILFRGEAYDQEKADKFDEALGWLNTFLDGRPFVAGENMTVADITIVVTITNIDAFGYDFSAHENIAKWFERTKKMLEPYGYDEIDVTGAKMLASFLKKEYESAAGPKKLVAPIKLYFLPPSPPCRAVMLTASVLGVELELIAVNILDNEHKTPEYLKMNPQHTIPTMDDNGFILWESRAIQAYLVNAYGKNDALYPKNPRLRAIIDQRLNFDLGTLSRRWIDLYVPMLIKGEPFDDEKGEKLNEALELLNIFLEGHAFVAGENMSIADLSIVVIISNLDAVEYDLSSYDNVRKWFERMKIALKPYDYEDIDQTGAEILASFINKDDE</sequence>
<dbReference type="SFLD" id="SFLDS00019">
    <property type="entry name" value="Glutathione_Transferase_(cytos"/>
    <property type="match status" value="2"/>
</dbReference>
<organism evidence="5 6">
    <name type="scientific">Bombyx mandarina</name>
    <name type="common">Wild silk moth</name>
    <name type="synonym">Wild silkworm</name>
    <dbReference type="NCBI Taxonomy" id="7092"/>
    <lineage>
        <taxon>Eukaryota</taxon>
        <taxon>Metazoa</taxon>
        <taxon>Ecdysozoa</taxon>
        <taxon>Arthropoda</taxon>
        <taxon>Hexapoda</taxon>
        <taxon>Insecta</taxon>
        <taxon>Pterygota</taxon>
        <taxon>Neoptera</taxon>
        <taxon>Endopterygota</taxon>
        <taxon>Lepidoptera</taxon>
        <taxon>Glossata</taxon>
        <taxon>Ditrysia</taxon>
        <taxon>Bombycoidea</taxon>
        <taxon>Bombycidae</taxon>
        <taxon>Bombycinae</taxon>
        <taxon>Bombyx</taxon>
    </lineage>
</organism>
<feature type="domain" description="GST C-terminal" evidence="4">
    <location>
        <begin position="210"/>
        <end position="338"/>
    </location>
</feature>
<dbReference type="Pfam" id="PF13417">
    <property type="entry name" value="GST_N_3"/>
    <property type="match status" value="1"/>
</dbReference>
<dbReference type="FunFam" id="1.20.1050.10:FF:000007">
    <property type="entry name" value="Glutathione S-transferase 1-1"/>
    <property type="match status" value="2"/>
</dbReference>
<comment type="subunit">
    <text evidence="1">Homodimer.</text>
</comment>
<dbReference type="Pfam" id="PF02798">
    <property type="entry name" value="GST_N"/>
    <property type="match status" value="1"/>
</dbReference>
<dbReference type="CTD" id="41503"/>
<reference evidence="6" key="1">
    <citation type="submission" date="2025-08" db="UniProtKB">
        <authorList>
            <consortium name="RefSeq"/>
        </authorList>
    </citation>
    <scope>IDENTIFICATION</scope>
    <source>
        <tissue evidence="6">Silk gland</tissue>
    </source>
</reference>
<keyword evidence="2" id="KW-0472">Membrane</keyword>
<evidence type="ECO:0000256" key="2">
    <source>
        <dbReference type="SAM" id="Phobius"/>
    </source>
</evidence>
<evidence type="ECO:0000313" key="6">
    <source>
        <dbReference type="RefSeq" id="XP_028034843.1"/>
    </source>
</evidence>
<keyword evidence="5" id="KW-1185">Reference proteome</keyword>
<dbReference type="InterPro" id="IPR004046">
    <property type="entry name" value="GST_C"/>
</dbReference>
<dbReference type="KEGG" id="bman:114246503"/>
<dbReference type="PROSITE" id="PS50405">
    <property type="entry name" value="GST_CTER"/>
    <property type="match status" value="2"/>
</dbReference>
<dbReference type="Pfam" id="PF00043">
    <property type="entry name" value="GST_C"/>
    <property type="match status" value="1"/>
</dbReference>
<dbReference type="InterPro" id="IPR040079">
    <property type="entry name" value="Glutathione_S-Trfase"/>
</dbReference>
<dbReference type="GeneID" id="114246503"/>
<dbReference type="FunFam" id="3.40.30.10:FF:000034">
    <property type="entry name" value="glutathione S-transferase 1"/>
    <property type="match status" value="2"/>
</dbReference>
<dbReference type="PROSITE" id="PS50404">
    <property type="entry name" value="GST_NTER"/>
    <property type="match status" value="2"/>
</dbReference>
<feature type="domain" description="GST N-terminal" evidence="3">
    <location>
        <begin position="123"/>
        <end position="204"/>
    </location>
</feature>
<dbReference type="PANTHER" id="PTHR43969:SF2">
    <property type="entry name" value="GLUTATHIONE S TRANSFERASE D11, ISOFORM B"/>
    <property type="match status" value="1"/>
</dbReference>
<name>A0A6J2JZI9_BOMMA</name>
<evidence type="ECO:0000259" key="3">
    <source>
        <dbReference type="PROSITE" id="PS50404"/>
    </source>
</evidence>
<evidence type="ECO:0000313" key="5">
    <source>
        <dbReference type="Proteomes" id="UP000504629"/>
    </source>
</evidence>
<dbReference type="CDD" id="cd03177">
    <property type="entry name" value="GST_C_Delta_Epsilon"/>
    <property type="match status" value="2"/>
</dbReference>
<dbReference type="InterPro" id="IPR036282">
    <property type="entry name" value="Glutathione-S-Trfase_C_sf"/>
</dbReference>
<dbReference type="InterPro" id="IPR004045">
    <property type="entry name" value="Glutathione_S-Trfase_N"/>
</dbReference>
<dbReference type="Gene3D" id="1.20.1050.10">
    <property type="match status" value="2"/>
</dbReference>
<dbReference type="OrthoDB" id="2309723at2759"/>
<dbReference type="Pfam" id="PF13410">
    <property type="entry name" value="GST_C_2"/>
    <property type="match status" value="1"/>
</dbReference>
<evidence type="ECO:0000259" key="4">
    <source>
        <dbReference type="PROSITE" id="PS50405"/>
    </source>
</evidence>
<dbReference type="SUPFAM" id="SSF47616">
    <property type="entry name" value="GST C-terminal domain-like"/>
    <property type="match status" value="2"/>
</dbReference>
<dbReference type="RefSeq" id="XP_028034843.1">
    <property type="nucleotide sequence ID" value="XM_028179042.1"/>
</dbReference>
<dbReference type="PANTHER" id="PTHR43969">
    <property type="entry name" value="GLUTATHIONE S TRANSFERASE D10, ISOFORM A-RELATED"/>
    <property type="match status" value="1"/>
</dbReference>
<feature type="domain" description="GST N-terminal" evidence="3">
    <location>
        <begin position="349"/>
        <end position="430"/>
    </location>
</feature>
<dbReference type="Gene3D" id="3.40.30.10">
    <property type="entry name" value="Glutaredoxin"/>
    <property type="match status" value="2"/>
</dbReference>
<feature type="domain" description="GST C-terminal" evidence="4">
    <location>
        <begin position="436"/>
        <end position="559"/>
    </location>
</feature>
<dbReference type="SUPFAM" id="SSF52833">
    <property type="entry name" value="Thioredoxin-like"/>
    <property type="match status" value="2"/>
</dbReference>
<evidence type="ECO:0000256" key="1">
    <source>
        <dbReference type="ARBA" id="ARBA00011738"/>
    </source>
</evidence>
<protein>
    <submittedName>
        <fullName evidence="6">Uncharacterized protein LOC114246503</fullName>
    </submittedName>
</protein>
<dbReference type="SFLD" id="SFLDG00358">
    <property type="entry name" value="Main_(cytGST)"/>
    <property type="match status" value="2"/>
</dbReference>
<dbReference type="GO" id="GO:0004364">
    <property type="term" value="F:glutathione transferase activity"/>
    <property type="evidence" value="ECO:0007669"/>
    <property type="project" value="TreeGrafter"/>
</dbReference>
<proteinExistence type="predicted"/>
<dbReference type="GO" id="GO:0006749">
    <property type="term" value="P:glutathione metabolic process"/>
    <property type="evidence" value="ECO:0007669"/>
    <property type="project" value="TreeGrafter"/>
</dbReference>
<keyword evidence="2" id="KW-0812">Transmembrane</keyword>
<dbReference type="SFLD" id="SFLDG01153">
    <property type="entry name" value="Main.4:_Theta-like"/>
    <property type="match status" value="2"/>
</dbReference>
<keyword evidence="2" id="KW-1133">Transmembrane helix</keyword>